<evidence type="ECO:0000313" key="6">
    <source>
        <dbReference type="EMBL" id="CAA0138149.1"/>
    </source>
</evidence>
<dbReference type="InterPro" id="IPR011006">
    <property type="entry name" value="CheY-like_superfamily"/>
</dbReference>
<dbReference type="Gene3D" id="3.30.450.40">
    <property type="match status" value="1"/>
</dbReference>
<evidence type="ECO:0000256" key="4">
    <source>
        <dbReference type="ARBA" id="ARBA00023163"/>
    </source>
</evidence>
<evidence type="ECO:0000256" key="1">
    <source>
        <dbReference type="ARBA" id="ARBA00022679"/>
    </source>
</evidence>
<dbReference type="SUPFAM" id="SSF52172">
    <property type="entry name" value="CheY-like"/>
    <property type="match status" value="1"/>
</dbReference>
<dbReference type="GO" id="GO:0016301">
    <property type="term" value="F:kinase activity"/>
    <property type="evidence" value="ECO:0007669"/>
    <property type="project" value="UniProtKB-KW"/>
</dbReference>
<accession>A0A5S9RBD9</accession>
<dbReference type="InterPro" id="IPR036388">
    <property type="entry name" value="WH-like_DNA-bd_sf"/>
</dbReference>
<reference evidence="6 7" key="1">
    <citation type="submission" date="2019-11" db="EMBL/GenBank/DDBJ databases">
        <authorList>
            <person name="Holert J."/>
        </authorList>
    </citation>
    <scope>NUCLEOTIDE SEQUENCE [LARGE SCALE GENOMIC DNA]</scope>
    <source>
        <strain evidence="6">BC8_1</strain>
    </source>
</reference>
<keyword evidence="1" id="KW-0808">Transferase</keyword>
<dbReference type="PIRSF" id="PIRSF036625">
    <property type="entry name" value="GAF_ANTAR"/>
    <property type="match status" value="1"/>
</dbReference>
<dbReference type="Proteomes" id="UP000430146">
    <property type="component" value="Unassembled WGS sequence"/>
</dbReference>
<dbReference type="Gene3D" id="1.10.10.10">
    <property type="entry name" value="Winged helix-like DNA-binding domain superfamily/Winged helix DNA-binding domain"/>
    <property type="match status" value="1"/>
</dbReference>
<evidence type="ECO:0000313" key="7">
    <source>
        <dbReference type="Proteomes" id="UP000430146"/>
    </source>
</evidence>
<protein>
    <recommendedName>
        <fullName evidence="5">ANTAR domain-containing protein</fullName>
    </recommendedName>
</protein>
<keyword evidence="3" id="KW-0805">Transcription regulation</keyword>
<keyword evidence="7" id="KW-1185">Reference proteome</keyword>
<dbReference type="EMBL" id="CACSIP010000076">
    <property type="protein sequence ID" value="CAA0138149.1"/>
    <property type="molecule type" value="Genomic_DNA"/>
</dbReference>
<dbReference type="GO" id="GO:0003723">
    <property type="term" value="F:RNA binding"/>
    <property type="evidence" value="ECO:0007669"/>
    <property type="project" value="InterPro"/>
</dbReference>
<dbReference type="OrthoDB" id="3683444at2"/>
<feature type="domain" description="ANTAR" evidence="5">
    <location>
        <begin position="169"/>
        <end position="230"/>
    </location>
</feature>
<keyword evidence="4" id="KW-0804">Transcription</keyword>
<dbReference type="PROSITE" id="PS50921">
    <property type="entry name" value="ANTAR"/>
    <property type="match status" value="1"/>
</dbReference>
<evidence type="ECO:0000256" key="2">
    <source>
        <dbReference type="ARBA" id="ARBA00022777"/>
    </source>
</evidence>
<keyword evidence="2" id="KW-0418">Kinase</keyword>
<dbReference type="SMART" id="SM01012">
    <property type="entry name" value="ANTAR"/>
    <property type="match status" value="1"/>
</dbReference>
<dbReference type="SUPFAM" id="SSF55781">
    <property type="entry name" value="GAF domain-like"/>
    <property type="match status" value="1"/>
</dbReference>
<dbReference type="RefSeq" id="WP_159235452.1">
    <property type="nucleotide sequence ID" value="NZ_CACSIP010000076.1"/>
</dbReference>
<gene>
    <name evidence="6" type="ORF">AELLOGFF_02364</name>
</gene>
<dbReference type="AlphaFoldDB" id="A0A5S9RBD9"/>
<evidence type="ECO:0000259" key="5">
    <source>
        <dbReference type="PROSITE" id="PS50921"/>
    </source>
</evidence>
<dbReference type="Pfam" id="PF03861">
    <property type="entry name" value="ANTAR"/>
    <property type="match status" value="1"/>
</dbReference>
<evidence type="ECO:0000256" key="3">
    <source>
        <dbReference type="ARBA" id="ARBA00023015"/>
    </source>
</evidence>
<dbReference type="InterPro" id="IPR005561">
    <property type="entry name" value="ANTAR"/>
</dbReference>
<dbReference type="InterPro" id="IPR029016">
    <property type="entry name" value="GAF-like_dom_sf"/>
</dbReference>
<sequence length="252" mass="27226">MTETPRETQVLDAVVTLVDSLLVDFDVMDLLTELTERCAQLLDVAAAGFLLADPFDQLHLLAATTEQARDLELFQLQTDEGPCVDCYATGQPVSVADLEAEEQRWPRFVPAAREAGFTSVHAVPMRAAGLVLGALGLFGTEAGELNDADVLVAQTLAHIACVAVLQGQAPTPTTVLPQLRSALAGQVVVEQAKGYLREVLDLPVEEAFTVLRGYSRAHGEHLTEVARRLMTDRHSRPALIDAITEFASPTTR</sequence>
<organism evidence="6 7">
    <name type="scientific">Mycolicibacterium vanbaalenii</name>
    <name type="common">Mycobacterium vanbaalenii</name>
    <dbReference type="NCBI Taxonomy" id="110539"/>
    <lineage>
        <taxon>Bacteria</taxon>
        <taxon>Bacillati</taxon>
        <taxon>Actinomycetota</taxon>
        <taxon>Actinomycetes</taxon>
        <taxon>Mycobacteriales</taxon>
        <taxon>Mycobacteriaceae</taxon>
        <taxon>Mycolicibacterium</taxon>
    </lineage>
</organism>
<dbReference type="InterPro" id="IPR012074">
    <property type="entry name" value="GAF_ANTAR"/>
</dbReference>
<dbReference type="InterPro" id="IPR003018">
    <property type="entry name" value="GAF"/>
</dbReference>
<name>A0A5S9RBD9_MYCVN</name>
<proteinExistence type="predicted"/>
<dbReference type="Pfam" id="PF13185">
    <property type="entry name" value="GAF_2"/>
    <property type="match status" value="1"/>
</dbReference>